<keyword evidence="14" id="KW-1185">Reference proteome</keyword>
<evidence type="ECO:0000256" key="9">
    <source>
        <dbReference type="ARBA" id="ARBA00069061"/>
    </source>
</evidence>
<comment type="subcellular location">
    <subcellularLocation>
        <location evidence="1">Cytoplasm</location>
    </subcellularLocation>
</comment>
<evidence type="ECO:0000256" key="10">
    <source>
        <dbReference type="ARBA" id="ARBA00077188"/>
    </source>
</evidence>
<protein>
    <recommendedName>
        <fullName evidence="9">Phosphatidylcholine transfer protein</fullName>
    </recommendedName>
    <alternativeName>
        <fullName evidence="11">START domain-containing protein 2</fullName>
    </alternativeName>
    <alternativeName>
        <fullName evidence="10">StAR-related lipid transfer protein 2</fullName>
    </alternativeName>
</protein>
<evidence type="ECO:0000313" key="13">
    <source>
        <dbReference type="EMBL" id="KAL1492193.1"/>
    </source>
</evidence>
<dbReference type="PANTHER" id="PTHR19308">
    <property type="entry name" value="PHOSPHATIDYLCHOLINE TRANSFER PROTEIN"/>
    <property type="match status" value="1"/>
</dbReference>
<dbReference type="GO" id="GO:0005829">
    <property type="term" value="C:cytosol"/>
    <property type="evidence" value="ECO:0007669"/>
    <property type="project" value="UniProtKB-ARBA"/>
</dbReference>
<sequence>MYARRFSNVQNFVPPQHNLRNVIGDKTGEGLLVKANLSIRRQLSHWQNGENLKERIEIFIEKVKSYKKNLFLKSSPEKTLKMWAQQCEFILAQRVRRGQQMLCHYSKWWEEKALKEFLKHLRISLHRNGREFIIGALGVSLYNWEERRIADEEFQSHLEDLTYINTLKEATMCLECAKGQKSDRNTNLCQCGTGGVTNKSYDDWMPFIEKDDLVVWRRPHGEGLFQYKVYGSYHDVTAEDFLNTQVDTDYRKEWDTTAIQLEIGERDPKSESNSDILYWEMQWPRLFVNRDYVFNRRYKIFEDAKIIIIINKTTEYPKFPKYPDKYRVEDYWSCMVIKPYEEMKKPGIEFSLTYFDNPGVNIPASVTTWVAKSAMPDYLAKLRHASRNYMQYCLQKGVSKACELYKKQDRERREEEERNKFDYCSNDNLRLVLRDIFNDLQQKANEKLFKKSDLIAASRVEQFQNIQTQNDELQAQPTVNNNANHSSFWKYLHPLYYFT</sequence>
<name>A0ABD1ECC4_HYPHA</name>
<evidence type="ECO:0000256" key="11">
    <source>
        <dbReference type="ARBA" id="ARBA00079049"/>
    </source>
</evidence>
<keyword evidence="6" id="KW-0445">Lipid transport</keyword>
<dbReference type="GO" id="GO:0008289">
    <property type="term" value="F:lipid binding"/>
    <property type="evidence" value="ECO:0007669"/>
    <property type="project" value="UniProtKB-KW"/>
</dbReference>
<evidence type="ECO:0000256" key="8">
    <source>
        <dbReference type="ARBA" id="ARBA00063535"/>
    </source>
</evidence>
<evidence type="ECO:0000256" key="5">
    <source>
        <dbReference type="ARBA" id="ARBA00022990"/>
    </source>
</evidence>
<dbReference type="EMBL" id="JBDJPC010000009">
    <property type="protein sequence ID" value="KAL1492193.1"/>
    <property type="molecule type" value="Genomic_DNA"/>
</dbReference>
<keyword evidence="4" id="KW-0597">Phosphoprotein</keyword>
<dbReference type="AlphaFoldDB" id="A0ABD1ECC4"/>
<dbReference type="GO" id="GO:0006869">
    <property type="term" value="P:lipid transport"/>
    <property type="evidence" value="ECO:0007669"/>
    <property type="project" value="UniProtKB-KW"/>
</dbReference>
<organism evidence="13 14">
    <name type="scientific">Hypothenemus hampei</name>
    <name type="common">Coffee berry borer</name>
    <dbReference type="NCBI Taxonomy" id="57062"/>
    <lineage>
        <taxon>Eukaryota</taxon>
        <taxon>Metazoa</taxon>
        <taxon>Ecdysozoa</taxon>
        <taxon>Arthropoda</taxon>
        <taxon>Hexapoda</taxon>
        <taxon>Insecta</taxon>
        <taxon>Pterygota</taxon>
        <taxon>Neoptera</taxon>
        <taxon>Endopterygota</taxon>
        <taxon>Coleoptera</taxon>
        <taxon>Polyphaga</taxon>
        <taxon>Cucujiformia</taxon>
        <taxon>Curculionidae</taxon>
        <taxon>Scolytinae</taxon>
        <taxon>Hypothenemus</taxon>
    </lineage>
</organism>
<dbReference type="InterPro" id="IPR002913">
    <property type="entry name" value="START_lipid-bd_dom"/>
</dbReference>
<keyword evidence="7" id="KW-0446">Lipid-binding</keyword>
<evidence type="ECO:0000256" key="4">
    <source>
        <dbReference type="ARBA" id="ARBA00022553"/>
    </source>
</evidence>
<dbReference type="FunFam" id="3.30.530.20:FF:000017">
    <property type="entry name" value="Phosphatidylcholine transfer protein, putative"/>
    <property type="match status" value="1"/>
</dbReference>
<dbReference type="InterPro" id="IPR051213">
    <property type="entry name" value="START_lipid_transfer"/>
</dbReference>
<dbReference type="PANTHER" id="PTHR19308:SF8">
    <property type="entry name" value="STAR-RELATED LIPID TRANSFER PROTEIN 7, MITOCHONDRIAL"/>
    <property type="match status" value="1"/>
</dbReference>
<feature type="domain" description="START" evidence="12">
    <location>
        <begin position="204"/>
        <end position="391"/>
    </location>
</feature>
<evidence type="ECO:0000256" key="1">
    <source>
        <dbReference type="ARBA" id="ARBA00004496"/>
    </source>
</evidence>
<dbReference type="Pfam" id="PF01852">
    <property type="entry name" value="START"/>
    <property type="match status" value="1"/>
</dbReference>
<comment type="subunit">
    <text evidence="8">Interacts with ACOT13/THEM2.</text>
</comment>
<dbReference type="Proteomes" id="UP001566132">
    <property type="component" value="Unassembled WGS sequence"/>
</dbReference>
<reference evidence="13 14" key="1">
    <citation type="submission" date="2024-05" db="EMBL/GenBank/DDBJ databases">
        <title>Genetic variation in Jamaican populations of the coffee berry borer (Hypothenemus hampei).</title>
        <authorList>
            <person name="Errbii M."/>
            <person name="Myrie A."/>
        </authorList>
    </citation>
    <scope>NUCLEOTIDE SEQUENCE [LARGE SCALE GENOMIC DNA]</scope>
    <source>
        <strain evidence="13">JA-Hopewell-2020-01-JO</strain>
        <tissue evidence="13">Whole body</tissue>
    </source>
</reference>
<evidence type="ECO:0000256" key="7">
    <source>
        <dbReference type="ARBA" id="ARBA00023121"/>
    </source>
</evidence>
<accession>A0ABD1ECC4</accession>
<keyword evidence="2" id="KW-0813">Transport</keyword>
<evidence type="ECO:0000313" key="14">
    <source>
        <dbReference type="Proteomes" id="UP001566132"/>
    </source>
</evidence>
<dbReference type="PROSITE" id="PS50848">
    <property type="entry name" value="START"/>
    <property type="match status" value="1"/>
</dbReference>
<gene>
    <name evidence="13" type="ORF">ABEB36_012676</name>
</gene>
<dbReference type="Gene3D" id="3.30.530.20">
    <property type="match status" value="1"/>
</dbReference>
<evidence type="ECO:0000256" key="3">
    <source>
        <dbReference type="ARBA" id="ARBA00022490"/>
    </source>
</evidence>
<evidence type="ECO:0000256" key="6">
    <source>
        <dbReference type="ARBA" id="ARBA00023055"/>
    </source>
</evidence>
<evidence type="ECO:0000256" key="2">
    <source>
        <dbReference type="ARBA" id="ARBA00022448"/>
    </source>
</evidence>
<evidence type="ECO:0000259" key="12">
    <source>
        <dbReference type="PROSITE" id="PS50848"/>
    </source>
</evidence>
<comment type="caution">
    <text evidence="13">The sequence shown here is derived from an EMBL/GenBank/DDBJ whole genome shotgun (WGS) entry which is preliminary data.</text>
</comment>
<keyword evidence="3" id="KW-0963">Cytoplasm</keyword>
<keyword evidence="5" id="KW-0007">Acetylation</keyword>
<dbReference type="InterPro" id="IPR023393">
    <property type="entry name" value="START-like_dom_sf"/>
</dbReference>
<dbReference type="SUPFAM" id="SSF55961">
    <property type="entry name" value="Bet v1-like"/>
    <property type="match status" value="1"/>
</dbReference>
<proteinExistence type="predicted"/>